<dbReference type="Proteomes" id="UP000283523">
    <property type="component" value="Unassembled WGS sequence"/>
</dbReference>
<reference evidence="1 2" key="1">
    <citation type="submission" date="2018-08" db="EMBL/GenBank/DDBJ databases">
        <title>Fibrisoma montanum sp. nov., isolated from Danxia mountain soil.</title>
        <authorList>
            <person name="Huang Y."/>
        </authorList>
    </citation>
    <scope>NUCLEOTIDE SEQUENCE [LARGE SCALE GENOMIC DNA]</scope>
    <source>
        <strain evidence="1 2">HYT19</strain>
    </source>
</reference>
<accession>A0A418M3V4</accession>
<dbReference type="AlphaFoldDB" id="A0A418M3V4"/>
<sequence length="75" mass="8784">MQTLWITQDQYTEALKGAFQMYRTGMPEFEVLLKSLDDLDTIQFSLGSRLQLPRYKRFVLRTSSPAKSFNQYQGV</sequence>
<name>A0A418M3V4_9BACT</name>
<evidence type="ECO:0000313" key="1">
    <source>
        <dbReference type="EMBL" id="RIV20497.1"/>
    </source>
</evidence>
<gene>
    <name evidence="1" type="ORF">DYU11_20855</name>
</gene>
<protein>
    <submittedName>
        <fullName evidence="1">Uncharacterized protein</fullName>
    </submittedName>
</protein>
<dbReference type="EMBL" id="QXED01000006">
    <property type="protein sequence ID" value="RIV20497.1"/>
    <property type="molecule type" value="Genomic_DNA"/>
</dbReference>
<proteinExistence type="predicted"/>
<comment type="caution">
    <text evidence="1">The sequence shown here is derived from an EMBL/GenBank/DDBJ whole genome shotgun (WGS) entry which is preliminary data.</text>
</comment>
<organism evidence="1 2">
    <name type="scientific">Fibrisoma montanum</name>
    <dbReference type="NCBI Taxonomy" id="2305895"/>
    <lineage>
        <taxon>Bacteria</taxon>
        <taxon>Pseudomonadati</taxon>
        <taxon>Bacteroidota</taxon>
        <taxon>Cytophagia</taxon>
        <taxon>Cytophagales</taxon>
        <taxon>Spirosomataceae</taxon>
        <taxon>Fibrisoma</taxon>
    </lineage>
</organism>
<keyword evidence="2" id="KW-1185">Reference proteome</keyword>
<evidence type="ECO:0000313" key="2">
    <source>
        <dbReference type="Proteomes" id="UP000283523"/>
    </source>
</evidence>